<proteinExistence type="predicted"/>
<dbReference type="EMBL" id="CAIIXF020000004">
    <property type="protein sequence ID" value="CAH1780645.1"/>
    <property type="molecule type" value="Genomic_DNA"/>
</dbReference>
<reference evidence="1" key="1">
    <citation type="submission" date="2022-03" db="EMBL/GenBank/DDBJ databases">
        <authorList>
            <person name="Martin C."/>
        </authorList>
    </citation>
    <scope>NUCLEOTIDE SEQUENCE</scope>
</reference>
<sequence>MALRIINKYLLCLRRRRNKELLTTFMIATIMLYLQSTTKITLMRIGVEPDISKDNRALEISLTTELYSVNKTTQATRLTPSVHAQLQLISICDNNNISLVLLDPRLLNNSMESTHNLKEALINKPLVSYGINREDLAGPKLEKFYHALEGNKYQVSLLKDGDKQVYHIFLTVPSMSQWIHLAIIYHRHGSFYWMGPLNVETTGKKHPPVRSISFPAAFKSLIVTKSAIPGLYVPASTFKYLS</sequence>
<dbReference type="AlphaFoldDB" id="A0A8J1UAJ5"/>
<evidence type="ECO:0000313" key="1">
    <source>
        <dbReference type="EMBL" id="CAH1780645.1"/>
    </source>
</evidence>
<dbReference type="Proteomes" id="UP000749559">
    <property type="component" value="Unassembled WGS sequence"/>
</dbReference>
<organism evidence="1 2">
    <name type="scientific">Owenia fusiformis</name>
    <name type="common">Polychaete worm</name>
    <dbReference type="NCBI Taxonomy" id="6347"/>
    <lineage>
        <taxon>Eukaryota</taxon>
        <taxon>Metazoa</taxon>
        <taxon>Spiralia</taxon>
        <taxon>Lophotrochozoa</taxon>
        <taxon>Annelida</taxon>
        <taxon>Polychaeta</taxon>
        <taxon>Sedentaria</taxon>
        <taxon>Canalipalpata</taxon>
        <taxon>Sabellida</taxon>
        <taxon>Oweniida</taxon>
        <taxon>Oweniidae</taxon>
        <taxon>Owenia</taxon>
    </lineage>
</organism>
<name>A0A8J1UAJ5_OWEFU</name>
<keyword evidence="2" id="KW-1185">Reference proteome</keyword>
<gene>
    <name evidence="1" type="ORF">OFUS_LOCUS7308</name>
</gene>
<protein>
    <submittedName>
        <fullName evidence="1">Uncharacterized protein</fullName>
    </submittedName>
</protein>
<feature type="non-terminal residue" evidence="1">
    <location>
        <position position="242"/>
    </location>
</feature>
<evidence type="ECO:0000313" key="2">
    <source>
        <dbReference type="Proteomes" id="UP000749559"/>
    </source>
</evidence>
<comment type="caution">
    <text evidence="1">The sequence shown here is derived from an EMBL/GenBank/DDBJ whole genome shotgun (WGS) entry which is preliminary data.</text>
</comment>
<accession>A0A8J1UAJ5</accession>